<gene>
    <name evidence="4" type="ORF">A2799_01860</name>
</gene>
<evidence type="ECO:0008006" key="6">
    <source>
        <dbReference type="Google" id="ProtNLM"/>
    </source>
</evidence>
<evidence type="ECO:0000256" key="1">
    <source>
        <dbReference type="ARBA" id="ARBA00006512"/>
    </source>
</evidence>
<evidence type="ECO:0000259" key="2">
    <source>
        <dbReference type="Pfam" id="PF03135"/>
    </source>
</evidence>
<dbReference type="Proteomes" id="UP000176850">
    <property type="component" value="Unassembled WGS sequence"/>
</dbReference>
<protein>
    <recommendedName>
        <fullName evidence="6">TraG P-loop domain-containing protein</fullName>
    </recommendedName>
</protein>
<sequence length="559" mass="62261">MPGAVSVKDIIAPSFVEVDFNHLKIDERYYRTLFVVGYPRFVNSNWLSSIITFDHPLYVSMFIYPTESKDVLKDLRRKIAEMEATIETDIKSGKVVDPSVQVALDDALTLQAELAQGSERFFQFGLYITIPADNLKELDQITKEVDSSLSSLLIVAKTATLEMEEGFKSTLPIFSDRLRVWRNMDTTSLATTFPFVTASLTANEGILYGENQNDGSLVIFDRFSLESANAVVLGKSGGGKSFFVKLEILRLLMLGTDVIVIDPENEYEKLMGAVGGEFVSFSISSPHKINPFDIDPGVNEKDELANKIQSLHSLLRVVMGDLTPAQDAILDRSLITTYNQAGITQEPATHKKTPPRLEDLYKVLLGQETEESVELAGRLEKFIKGSAAGIFNEHSNFDLKNKCTVFGVRDLEENLRPIAMYIILDYIWGRIRKNQKSRVLVIDEAWYLIKHKDSATYLFGLAKRARKYHLGLTTITQDVEDFLGTEEGRAILTNSSLQILLKQSTAAIDSVGEVFNLTNGEKHFLLSGGIGEGLFFAGQSHVAIKIIASEEETATITKN</sequence>
<dbReference type="Pfam" id="PF19044">
    <property type="entry name" value="P-loop_TraG"/>
    <property type="match status" value="1"/>
</dbReference>
<dbReference type="InterPro" id="IPR027417">
    <property type="entry name" value="P-loop_NTPase"/>
</dbReference>
<comment type="caution">
    <text evidence="4">The sequence shown here is derived from an EMBL/GenBank/DDBJ whole genome shotgun (WGS) entry which is preliminary data.</text>
</comment>
<dbReference type="EMBL" id="MFZH01000038">
    <property type="protein sequence ID" value="OGK17745.1"/>
    <property type="molecule type" value="Genomic_DNA"/>
</dbReference>
<feature type="domain" description="TraG P-loop" evidence="3">
    <location>
        <begin position="226"/>
        <end position="527"/>
    </location>
</feature>
<dbReference type="NCBIfam" id="NF045971">
    <property type="entry name" value="conju_CD1110"/>
    <property type="match status" value="1"/>
</dbReference>
<dbReference type="SUPFAM" id="SSF52540">
    <property type="entry name" value="P-loop containing nucleoside triphosphate hydrolases"/>
    <property type="match status" value="1"/>
</dbReference>
<evidence type="ECO:0000313" key="5">
    <source>
        <dbReference type="Proteomes" id="UP000176850"/>
    </source>
</evidence>
<dbReference type="PANTHER" id="PTHR30121">
    <property type="entry name" value="UNCHARACTERIZED PROTEIN YJGR-RELATED"/>
    <property type="match status" value="1"/>
</dbReference>
<dbReference type="Gene3D" id="3.40.50.300">
    <property type="entry name" value="P-loop containing nucleotide triphosphate hydrolases"/>
    <property type="match status" value="1"/>
</dbReference>
<dbReference type="InterPro" id="IPR043964">
    <property type="entry name" value="P-loop_TraG"/>
</dbReference>
<dbReference type="GO" id="GO:0005524">
    <property type="term" value="F:ATP binding"/>
    <property type="evidence" value="ECO:0007669"/>
    <property type="project" value="InterPro"/>
</dbReference>
<dbReference type="PANTHER" id="PTHR30121:SF6">
    <property type="entry name" value="SLR6007 PROTEIN"/>
    <property type="match status" value="1"/>
</dbReference>
<organism evidence="4 5">
    <name type="scientific">Candidatus Roizmanbacteria bacterium RIFCSPHIGHO2_01_FULL_39_24</name>
    <dbReference type="NCBI Taxonomy" id="1802032"/>
    <lineage>
        <taxon>Bacteria</taxon>
        <taxon>Candidatus Roizmaniibacteriota</taxon>
    </lineage>
</organism>
<comment type="similarity">
    <text evidence="1">Belongs to the TrbE/VirB4 family.</text>
</comment>
<evidence type="ECO:0000259" key="3">
    <source>
        <dbReference type="Pfam" id="PF19044"/>
    </source>
</evidence>
<name>A0A1F7GFU7_9BACT</name>
<dbReference type="InterPro" id="IPR051162">
    <property type="entry name" value="T4SS_component"/>
</dbReference>
<reference evidence="4 5" key="1">
    <citation type="journal article" date="2016" name="Nat. Commun.">
        <title>Thousands of microbial genomes shed light on interconnected biogeochemical processes in an aquifer system.</title>
        <authorList>
            <person name="Anantharaman K."/>
            <person name="Brown C.T."/>
            <person name="Hug L.A."/>
            <person name="Sharon I."/>
            <person name="Castelle C.J."/>
            <person name="Probst A.J."/>
            <person name="Thomas B.C."/>
            <person name="Singh A."/>
            <person name="Wilkins M.J."/>
            <person name="Karaoz U."/>
            <person name="Brodie E.L."/>
            <person name="Williams K.H."/>
            <person name="Hubbard S.S."/>
            <person name="Banfield J.F."/>
        </authorList>
    </citation>
    <scope>NUCLEOTIDE SEQUENCE [LARGE SCALE GENOMIC DNA]</scope>
</reference>
<dbReference type="AlphaFoldDB" id="A0A1F7GFU7"/>
<dbReference type="Gene3D" id="1.10.8.730">
    <property type="match status" value="1"/>
</dbReference>
<evidence type="ECO:0000313" key="4">
    <source>
        <dbReference type="EMBL" id="OGK17745.1"/>
    </source>
</evidence>
<dbReference type="CDD" id="cd01127">
    <property type="entry name" value="TrwB_TraG_TraD_VirD4"/>
    <property type="match status" value="1"/>
</dbReference>
<dbReference type="Pfam" id="PF03135">
    <property type="entry name" value="CagE_TrbE_VirB"/>
    <property type="match status" value="1"/>
</dbReference>
<proteinExistence type="inferred from homology"/>
<feature type="domain" description="CagE TrbE VirB component of type IV transporter system central" evidence="2">
    <location>
        <begin position="25"/>
        <end position="174"/>
    </location>
</feature>
<accession>A0A1F7GFU7</accession>
<dbReference type="InterPro" id="IPR018145">
    <property type="entry name" value="CagE_TrbE_VirB_cntrl_dom"/>
</dbReference>